<sequence length="63" mass="7050">MTPMKAPEPVVIDGVLWKPYSVNHIDADGKKFSFYIFAISREHAACVVDDIRETAWLGDEIVG</sequence>
<organism evidence="1 2">
    <name type="scientific">Raoultella phage RP180</name>
    <dbReference type="NCBI Taxonomy" id="2565500"/>
    <lineage>
        <taxon>Viruses</taxon>
        <taxon>Duplodnaviria</taxon>
        <taxon>Heunggongvirae</taxon>
        <taxon>Uroviricota</taxon>
        <taxon>Caudoviricetes</taxon>
        <taxon>Sarkviridae</taxon>
        <taxon>Guernseyvirinae</taxon>
        <taxon>Kagunavirus</taxon>
        <taxon>Kagunavirus RP180</taxon>
    </lineage>
</organism>
<reference evidence="2" key="1">
    <citation type="submission" date="2019-04" db="EMBL/GenBank/DDBJ databases">
        <authorList>
            <person name="Morozova V.V."/>
            <person name="Tikunov A.Y."/>
            <person name="Fofanov M.V."/>
            <person name="Tikunova N.V."/>
        </authorList>
    </citation>
    <scope>NUCLEOTIDE SEQUENCE [LARGE SCALE GENOMIC DNA]</scope>
</reference>
<gene>
    <name evidence="1" type="ORF">RP180_63</name>
</gene>
<accession>A0A4D6DYI9</accession>
<protein>
    <submittedName>
        <fullName evidence="1">Uncharacterized protein</fullName>
    </submittedName>
</protein>
<proteinExistence type="predicted"/>
<evidence type="ECO:0000313" key="2">
    <source>
        <dbReference type="Proteomes" id="UP000296988"/>
    </source>
</evidence>
<keyword evidence="2" id="KW-1185">Reference proteome</keyword>
<dbReference type="EMBL" id="MK737937">
    <property type="protein sequence ID" value="QBZ71318.1"/>
    <property type="molecule type" value="Genomic_DNA"/>
</dbReference>
<dbReference type="Proteomes" id="UP000296988">
    <property type="component" value="Segment"/>
</dbReference>
<name>A0A4D6DYI9_9CAUD</name>
<evidence type="ECO:0000313" key="1">
    <source>
        <dbReference type="EMBL" id="QBZ71318.1"/>
    </source>
</evidence>